<feature type="transmembrane region" description="Helical" evidence="1">
    <location>
        <begin position="193"/>
        <end position="212"/>
    </location>
</feature>
<dbReference type="OrthoDB" id="2716688at2"/>
<keyword evidence="1" id="KW-1133">Transmembrane helix</keyword>
<protein>
    <submittedName>
        <fullName evidence="3">Uncharacterized protein</fullName>
    </submittedName>
</protein>
<evidence type="ECO:0000256" key="1">
    <source>
        <dbReference type="SAM" id="Phobius"/>
    </source>
</evidence>
<dbReference type="KEGG" id="bsau:DWV08_11495"/>
<dbReference type="Proteomes" id="UP000282185">
    <property type="component" value="Unassembled WGS sequence"/>
</dbReference>
<dbReference type="Proteomes" id="UP000254236">
    <property type="component" value="Chromosome"/>
</dbReference>
<evidence type="ECO:0000313" key="4">
    <source>
        <dbReference type="Proteomes" id="UP000254236"/>
    </source>
</evidence>
<accession>A0A345YQG9</accession>
<dbReference type="EMBL" id="QSWH01000002">
    <property type="protein sequence ID" value="RRR23911.1"/>
    <property type="molecule type" value="Genomic_DNA"/>
</dbReference>
<sequence length="230" mass="25230">MIRRLQRSRRLRRAKPGDGSALTALHWWQLLTRTQFFLDPDEASGRSARYAVDVHHLAAELEGGKLAEGSRHAPVALYRDGHQVQIATPPVAFAVPDGEIEVARNMYGLTRMHHVPASGRAEALRAHPRSLEGRRARFGRRHPRAGAAIGAVAVAVLLACLVLTVPQVIELVTSIGPVAERLGTFTSPVRPPYWVNISLLVAGALAATERALTLRNHWLIDADTTWTSFT</sequence>
<dbReference type="AlphaFoldDB" id="A0A345YQG9"/>
<gene>
    <name evidence="2" type="ORF">DWV08_11495</name>
    <name evidence="3" type="ORF">DXU92_03245</name>
</gene>
<reference evidence="2 4" key="1">
    <citation type="submission" date="2018-07" db="EMBL/GenBank/DDBJ databases">
        <title>Brachybacterium saurashtrense DSM 23186 genome sequence.</title>
        <authorList>
            <person name="Guo L."/>
        </authorList>
    </citation>
    <scope>NUCLEOTIDE SEQUENCE [LARGE SCALE GENOMIC DNA]</scope>
    <source>
        <strain evidence="2 4">DSM 23186</strain>
    </source>
</reference>
<keyword evidence="1" id="KW-0812">Transmembrane</keyword>
<reference evidence="3 5" key="2">
    <citation type="submission" date="2018-08" db="EMBL/GenBank/DDBJ databases">
        <title>Brachybacterium saurashtrense DSM 23186.</title>
        <authorList>
            <person name="Li Y."/>
        </authorList>
    </citation>
    <scope>NUCLEOTIDE SEQUENCE [LARGE SCALE GENOMIC DNA]</scope>
    <source>
        <strain evidence="3 5">DSM 23186</strain>
    </source>
</reference>
<evidence type="ECO:0000313" key="3">
    <source>
        <dbReference type="EMBL" id="RRR23911.1"/>
    </source>
</evidence>
<proteinExistence type="predicted"/>
<dbReference type="EMBL" id="CP031356">
    <property type="protein sequence ID" value="AXK46171.1"/>
    <property type="molecule type" value="Genomic_DNA"/>
</dbReference>
<organism evidence="3 5">
    <name type="scientific">Brachybacterium saurashtrense</name>
    <dbReference type="NCBI Taxonomy" id="556288"/>
    <lineage>
        <taxon>Bacteria</taxon>
        <taxon>Bacillati</taxon>
        <taxon>Actinomycetota</taxon>
        <taxon>Actinomycetes</taxon>
        <taxon>Micrococcales</taxon>
        <taxon>Dermabacteraceae</taxon>
        <taxon>Brachybacterium</taxon>
    </lineage>
</organism>
<evidence type="ECO:0000313" key="2">
    <source>
        <dbReference type="EMBL" id="AXK46171.1"/>
    </source>
</evidence>
<feature type="transmembrane region" description="Helical" evidence="1">
    <location>
        <begin position="145"/>
        <end position="169"/>
    </location>
</feature>
<keyword evidence="1" id="KW-0472">Membrane</keyword>
<evidence type="ECO:0000313" key="5">
    <source>
        <dbReference type="Proteomes" id="UP000282185"/>
    </source>
</evidence>
<dbReference type="RefSeq" id="WP_115413921.1">
    <property type="nucleotide sequence ID" value="NZ_CP031356.1"/>
</dbReference>
<name>A0A345YQG9_9MICO</name>
<keyword evidence="4" id="KW-1185">Reference proteome</keyword>